<evidence type="ECO:0000313" key="2">
    <source>
        <dbReference type="EMBL" id="MDQ0164476.1"/>
    </source>
</evidence>
<dbReference type="EMBL" id="JAUSTY010000001">
    <property type="protein sequence ID" value="MDQ0164476.1"/>
    <property type="molecule type" value="Genomic_DNA"/>
</dbReference>
<proteinExistence type="predicted"/>
<keyword evidence="3" id="KW-1185">Reference proteome</keyword>
<dbReference type="Proteomes" id="UP001235840">
    <property type="component" value="Unassembled WGS sequence"/>
</dbReference>
<keyword evidence="1" id="KW-0472">Membrane</keyword>
<reference evidence="2 3" key="1">
    <citation type="submission" date="2023-07" db="EMBL/GenBank/DDBJ databases">
        <title>Genomic Encyclopedia of Type Strains, Phase IV (KMG-IV): sequencing the most valuable type-strain genomes for metagenomic binning, comparative biology and taxonomic classification.</title>
        <authorList>
            <person name="Goeker M."/>
        </authorList>
    </citation>
    <scope>NUCLEOTIDE SEQUENCE [LARGE SCALE GENOMIC DNA]</scope>
    <source>
        <strain evidence="2 3">DSM 12751</strain>
    </source>
</reference>
<feature type="transmembrane region" description="Helical" evidence="1">
    <location>
        <begin position="12"/>
        <end position="31"/>
    </location>
</feature>
<name>A0ABT9VU11_9BACI</name>
<gene>
    <name evidence="2" type="ORF">J2S11_000375</name>
</gene>
<dbReference type="RefSeq" id="WP_307390111.1">
    <property type="nucleotide sequence ID" value="NZ_BAAADK010000021.1"/>
</dbReference>
<comment type="caution">
    <text evidence="2">The sequence shown here is derived from an EMBL/GenBank/DDBJ whole genome shotgun (WGS) entry which is preliminary data.</text>
</comment>
<keyword evidence="1" id="KW-1133">Transmembrane helix</keyword>
<protein>
    <submittedName>
        <fullName evidence="2">Uncharacterized protein</fullName>
    </submittedName>
</protein>
<keyword evidence="1" id="KW-0812">Transmembrane</keyword>
<dbReference type="NCBIfam" id="NF045534">
    <property type="entry name" value="small_EYxxD"/>
    <property type="match status" value="1"/>
</dbReference>
<organism evidence="2 3">
    <name type="scientific">Caldalkalibacillus horti</name>
    <dbReference type="NCBI Taxonomy" id="77523"/>
    <lineage>
        <taxon>Bacteria</taxon>
        <taxon>Bacillati</taxon>
        <taxon>Bacillota</taxon>
        <taxon>Bacilli</taxon>
        <taxon>Bacillales</taxon>
        <taxon>Bacillaceae</taxon>
        <taxon>Caldalkalibacillus</taxon>
    </lineage>
</organism>
<evidence type="ECO:0000256" key="1">
    <source>
        <dbReference type="SAM" id="Phobius"/>
    </source>
</evidence>
<sequence length="74" mass="8542">MTAQVVGQYVTHSAYVILTIIGVLVVIGVFIQKNWRNRGYYSRETVRSKRVKLAEDTEKEANEANHYTQSDEEH</sequence>
<evidence type="ECO:0000313" key="3">
    <source>
        <dbReference type="Proteomes" id="UP001235840"/>
    </source>
</evidence>
<accession>A0ABT9VU11</accession>